<dbReference type="InterPro" id="IPR018392">
    <property type="entry name" value="LysM"/>
</dbReference>
<feature type="domain" description="LysM" evidence="3">
    <location>
        <begin position="390"/>
        <end position="439"/>
    </location>
</feature>
<evidence type="ECO:0000313" key="5">
    <source>
        <dbReference type="Proteomes" id="UP000193827"/>
    </source>
</evidence>
<dbReference type="SMART" id="SM00257">
    <property type="entry name" value="LysM"/>
    <property type="match status" value="1"/>
</dbReference>
<feature type="transmembrane region" description="Helical" evidence="2">
    <location>
        <begin position="12"/>
        <end position="34"/>
    </location>
</feature>
<proteinExistence type="predicted"/>
<evidence type="ECO:0000313" key="4">
    <source>
        <dbReference type="EMBL" id="SLN36838.1"/>
    </source>
</evidence>
<accession>A0A1Y5SCH0</accession>
<keyword evidence="2" id="KW-0472">Membrane</keyword>
<feature type="region of interest" description="Disordered" evidence="1">
    <location>
        <begin position="62"/>
        <end position="89"/>
    </location>
</feature>
<dbReference type="EMBL" id="FWFL01000004">
    <property type="protein sequence ID" value="SLN36838.1"/>
    <property type="molecule type" value="Genomic_DNA"/>
</dbReference>
<evidence type="ECO:0000256" key="2">
    <source>
        <dbReference type="SAM" id="Phobius"/>
    </source>
</evidence>
<protein>
    <submittedName>
        <fullName evidence="4">LysM domain/BON superfamily protein</fullName>
    </submittedName>
</protein>
<dbReference type="Pfam" id="PF01476">
    <property type="entry name" value="LysM"/>
    <property type="match status" value="1"/>
</dbReference>
<reference evidence="4 5" key="1">
    <citation type="submission" date="2017-03" db="EMBL/GenBank/DDBJ databases">
        <authorList>
            <person name="Afonso C.L."/>
            <person name="Miller P.J."/>
            <person name="Scott M.A."/>
            <person name="Spackman E."/>
            <person name="Goraichik I."/>
            <person name="Dimitrov K.M."/>
            <person name="Suarez D.L."/>
            <person name="Swayne D.E."/>
        </authorList>
    </citation>
    <scope>NUCLEOTIDE SEQUENCE [LARGE SCALE GENOMIC DNA]</scope>
    <source>
        <strain evidence="4 5">CECT 8287</strain>
    </source>
</reference>
<dbReference type="PROSITE" id="PS51782">
    <property type="entry name" value="LYSM"/>
    <property type="match status" value="1"/>
</dbReference>
<organism evidence="4 5">
    <name type="scientific">Roseovarius litorisediminis</name>
    <dbReference type="NCBI Taxonomy" id="1312363"/>
    <lineage>
        <taxon>Bacteria</taxon>
        <taxon>Pseudomonadati</taxon>
        <taxon>Pseudomonadota</taxon>
        <taxon>Alphaproteobacteria</taxon>
        <taxon>Rhodobacterales</taxon>
        <taxon>Roseobacteraceae</taxon>
        <taxon>Roseovarius</taxon>
    </lineage>
</organism>
<dbReference type="CDD" id="cd00118">
    <property type="entry name" value="LysM"/>
    <property type="match status" value="1"/>
</dbReference>
<feature type="compositionally biased region" description="Polar residues" evidence="1">
    <location>
        <begin position="71"/>
        <end position="80"/>
    </location>
</feature>
<dbReference type="InterPro" id="IPR036779">
    <property type="entry name" value="LysM_dom_sf"/>
</dbReference>
<dbReference type="AlphaFoldDB" id="A0A1Y5SCH0"/>
<name>A0A1Y5SCH0_9RHOB</name>
<keyword evidence="5" id="KW-1185">Reference proteome</keyword>
<evidence type="ECO:0000259" key="3">
    <source>
        <dbReference type="PROSITE" id="PS51782"/>
    </source>
</evidence>
<keyword evidence="2" id="KW-1133">Transmembrane helix</keyword>
<feature type="region of interest" description="Disordered" evidence="1">
    <location>
        <begin position="194"/>
        <end position="222"/>
    </location>
</feature>
<dbReference type="Proteomes" id="UP000193827">
    <property type="component" value="Unassembled WGS sequence"/>
</dbReference>
<dbReference type="Gene3D" id="3.10.350.10">
    <property type="entry name" value="LysM domain"/>
    <property type="match status" value="1"/>
</dbReference>
<dbReference type="RefSeq" id="WP_235862257.1">
    <property type="nucleotide sequence ID" value="NZ_FWFL01000004.1"/>
</dbReference>
<dbReference type="PANTHER" id="PTHR34700:SF4">
    <property type="entry name" value="PHAGE-LIKE ELEMENT PBSX PROTEIN XKDP"/>
    <property type="match status" value="1"/>
</dbReference>
<evidence type="ECO:0000256" key="1">
    <source>
        <dbReference type="SAM" id="MobiDB-lite"/>
    </source>
</evidence>
<dbReference type="InterPro" id="IPR052196">
    <property type="entry name" value="Bact_Kbp"/>
</dbReference>
<dbReference type="PROSITE" id="PS51257">
    <property type="entry name" value="PROKAR_LIPOPROTEIN"/>
    <property type="match status" value="1"/>
</dbReference>
<feature type="compositionally biased region" description="Low complexity" evidence="1">
    <location>
        <begin position="196"/>
        <end position="207"/>
    </location>
</feature>
<dbReference type="PANTHER" id="PTHR34700">
    <property type="entry name" value="POTASSIUM BINDING PROTEIN KBP"/>
    <property type="match status" value="1"/>
</dbReference>
<keyword evidence="2" id="KW-0812">Transmembrane</keyword>
<gene>
    <name evidence="4" type="ORF">PEL8287_01756</name>
</gene>
<sequence>MNKQAGLARVPTLAFVGALVACIIGAGLYFSGVFKSFEPVPPSTVTQIEPTAEPVETVVETPTPDVGDLAQETTESQQTEAMERPSPPSIDTFRLEPDGNMILAGQAASGWEVNILLDGSDLATADPDGNGKFVAFLDVAASDAPRILSLSMRKPDTGEVIASLDEIIIAPTPKKTVVAENTVEVQVENPEIADMPATTPEAETTTTQKPVASPEPSGDGVAEVTQQAQPDEVVAEVAPEPTIQEPEVDIQHEQATTESVASTVLLADETGVRVLQPPPSKDNAPELMSSVALDAITYSEEGEVQLSGRGQGRGFVRVYLDNAPITSSKILENGAWRSELPQVDTGIYTLRVDEVDEHGNVTSRVETPFKREDQNVLAQAETVATQTRISAVTVQPGSTLWAISRAAYGEGILYVRVFEANRDRIRDPDLIYPGQVFTLPN</sequence>